<feature type="transmembrane region" description="Helical" evidence="6">
    <location>
        <begin position="90"/>
        <end position="109"/>
    </location>
</feature>
<feature type="transmembrane region" description="Helical" evidence="6">
    <location>
        <begin position="383"/>
        <end position="407"/>
    </location>
</feature>
<keyword evidence="4 6" id="KW-0472">Membrane</keyword>
<feature type="transmembrane region" description="Helical" evidence="6">
    <location>
        <begin position="48"/>
        <end position="70"/>
    </location>
</feature>
<comment type="subcellular location">
    <subcellularLocation>
        <location evidence="1">Membrane</location>
        <topology evidence="1">Multi-pass membrane protein</topology>
    </subcellularLocation>
</comment>
<proteinExistence type="predicted"/>
<keyword evidence="8" id="KW-1185">Reference proteome</keyword>
<organism evidence="7 8">
    <name type="scientific">Sarocladium strictum</name>
    <name type="common">Black bundle disease fungus</name>
    <name type="synonym">Acremonium strictum</name>
    <dbReference type="NCBI Taxonomy" id="5046"/>
    <lineage>
        <taxon>Eukaryota</taxon>
        <taxon>Fungi</taxon>
        <taxon>Dikarya</taxon>
        <taxon>Ascomycota</taxon>
        <taxon>Pezizomycotina</taxon>
        <taxon>Sordariomycetes</taxon>
        <taxon>Hypocreomycetidae</taxon>
        <taxon>Hypocreales</taxon>
        <taxon>Sarocladiaceae</taxon>
        <taxon>Sarocladium</taxon>
    </lineage>
</organism>
<dbReference type="GO" id="GO:0005385">
    <property type="term" value="F:zinc ion transmembrane transporter activity"/>
    <property type="evidence" value="ECO:0007669"/>
    <property type="project" value="TreeGrafter"/>
</dbReference>
<evidence type="ECO:0000256" key="3">
    <source>
        <dbReference type="ARBA" id="ARBA00022989"/>
    </source>
</evidence>
<evidence type="ECO:0000256" key="2">
    <source>
        <dbReference type="ARBA" id="ARBA00022692"/>
    </source>
</evidence>
<name>A0AA39GSZ1_SARSR</name>
<keyword evidence="3 6" id="KW-1133">Transmembrane helix</keyword>
<feature type="transmembrane region" description="Helical" evidence="6">
    <location>
        <begin position="427"/>
        <end position="444"/>
    </location>
</feature>
<evidence type="ECO:0000256" key="4">
    <source>
        <dbReference type="ARBA" id="ARBA00023136"/>
    </source>
</evidence>
<accession>A0AA39GSZ1</accession>
<feature type="region of interest" description="Disordered" evidence="5">
    <location>
        <begin position="208"/>
        <end position="271"/>
    </location>
</feature>
<dbReference type="PANTHER" id="PTHR11040">
    <property type="entry name" value="ZINC/IRON TRANSPORTER"/>
    <property type="match status" value="1"/>
</dbReference>
<evidence type="ECO:0000256" key="6">
    <source>
        <dbReference type="SAM" id="Phobius"/>
    </source>
</evidence>
<dbReference type="PANTHER" id="PTHR11040:SF60">
    <property type="entry name" value="FAMILY ZINC TRANSPORTER, PUTATIVE (AFU_ORTHOLOGUE AFUA_8G04010)-RELATED"/>
    <property type="match status" value="1"/>
</dbReference>
<sequence>MEDLIRRRDVSWAGVSTEILLAELRRRGEDEAERPKCGGKNSGWYDTAAHIVALVLILVVSTLSCAFPLVSKRALANNKKSKTILGHLQFAGTGVVLATCFCHLLPTAFESLTDPCLPDAIRAYPPLPGAIVLVSSIAVIGLESYLTTKGAGHSHSHNHDFWDEDSDDQTELVPRQTRSNSVGQRRRAGRPADIALGDMEASQGLVAGVSPLPTDMSDSPAQPNGKARDDDFGEGDSDLDLDMDELDPAPGSSSRASPYASLKPGDDERQTLPLHSHVDESEQQRQLLQCLLLEAGILFHSIFIGMAISVSTGPAFIIFLIAISFHQCFEGIALGGRIAAIQFPRRSLRPWLMVLAFGVTTPLGQAIGLAVHEMYDPQSMAGLLVVGIMNAISSGLLIYAAFVQLLYEDFLSKDSYKILRGRKRLHAYLAIAAGAFLMAAVGAFA</sequence>
<dbReference type="EMBL" id="JAPDFR010000001">
    <property type="protein sequence ID" value="KAK0391929.1"/>
    <property type="molecule type" value="Genomic_DNA"/>
</dbReference>
<feature type="compositionally biased region" description="Acidic residues" evidence="5">
    <location>
        <begin position="231"/>
        <end position="247"/>
    </location>
</feature>
<gene>
    <name evidence="7" type="ORF">NLU13_1427</name>
</gene>
<dbReference type="InterPro" id="IPR003689">
    <property type="entry name" value="ZIP"/>
</dbReference>
<reference evidence="7" key="1">
    <citation type="submission" date="2022-10" db="EMBL/GenBank/DDBJ databases">
        <title>Determination and structural analysis of whole genome sequence of Sarocladium strictum F4-1.</title>
        <authorList>
            <person name="Hu L."/>
            <person name="Jiang Y."/>
        </authorList>
    </citation>
    <scope>NUCLEOTIDE SEQUENCE</scope>
    <source>
        <strain evidence="7">F4-1</strain>
    </source>
</reference>
<dbReference type="Proteomes" id="UP001175261">
    <property type="component" value="Unassembled WGS sequence"/>
</dbReference>
<evidence type="ECO:0000313" key="8">
    <source>
        <dbReference type="Proteomes" id="UP001175261"/>
    </source>
</evidence>
<dbReference type="GO" id="GO:0005886">
    <property type="term" value="C:plasma membrane"/>
    <property type="evidence" value="ECO:0007669"/>
    <property type="project" value="TreeGrafter"/>
</dbReference>
<protein>
    <submittedName>
        <fullName evidence="7">Uncharacterized protein</fullName>
    </submittedName>
</protein>
<comment type="caution">
    <text evidence="7">The sequence shown here is derived from an EMBL/GenBank/DDBJ whole genome shotgun (WGS) entry which is preliminary data.</text>
</comment>
<dbReference type="AlphaFoldDB" id="A0AA39GSZ1"/>
<feature type="transmembrane region" description="Helical" evidence="6">
    <location>
        <begin position="351"/>
        <end position="371"/>
    </location>
</feature>
<evidence type="ECO:0000256" key="5">
    <source>
        <dbReference type="SAM" id="MobiDB-lite"/>
    </source>
</evidence>
<evidence type="ECO:0000313" key="7">
    <source>
        <dbReference type="EMBL" id="KAK0391929.1"/>
    </source>
</evidence>
<feature type="transmembrane region" description="Helical" evidence="6">
    <location>
        <begin position="129"/>
        <end position="146"/>
    </location>
</feature>
<feature type="region of interest" description="Disordered" evidence="5">
    <location>
        <begin position="153"/>
        <end position="196"/>
    </location>
</feature>
<feature type="transmembrane region" description="Helical" evidence="6">
    <location>
        <begin position="316"/>
        <end position="339"/>
    </location>
</feature>
<keyword evidence="2 6" id="KW-0812">Transmembrane</keyword>
<feature type="transmembrane region" description="Helical" evidence="6">
    <location>
        <begin position="291"/>
        <end position="310"/>
    </location>
</feature>
<evidence type="ECO:0000256" key="1">
    <source>
        <dbReference type="ARBA" id="ARBA00004141"/>
    </source>
</evidence>
<dbReference type="Pfam" id="PF02535">
    <property type="entry name" value="Zip"/>
    <property type="match status" value="1"/>
</dbReference>